<dbReference type="Proteomes" id="UP000812440">
    <property type="component" value="Chromosome 8_10"/>
</dbReference>
<keyword evidence="1" id="KW-0472">Membrane</keyword>
<feature type="transmembrane region" description="Helical" evidence="1">
    <location>
        <begin position="12"/>
        <end position="38"/>
    </location>
</feature>
<dbReference type="AlphaFoldDB" id="A0A8T2JZ75"/>
<organism evidence="2 3">
    <name type="scientific">Hymenochirus boettgeri</name>
    <name type="common">Congo dwarf clawed frog</name>
    <dbReference type="NCBI Taxonomy" id="247094"/>
    <lineage>
        <taxon>Eukaryota</taxon>
        <taxon>Metazoa</taxon>
        <taxon>Chordata</taxon>
        <taxon>Craniata</taxon>
        <taxon>Vertebrata</taxon>
        <taxon>Euteleostomi</taxon>
        <taxon>Amphibia</taxon>
        <taxon>Batrachia</taxon>
        <taxon>Anura</taxon>
        <taxon>Pipoidea</taxon>
        <taxon>Pipidae</taxon>
        <taxon>Pipinae</taxon>
        <taxon>Hymenochirus</taxon>
    </lineage>
</organism>
<gene>
    <name evidence="2" type="ORF">GDO86_016135</name>
</gene>
<keyword evidence="1" id="KW-0812">Transmembrane</keyword>
<sequence length="69" mass="7751">MHALIHGTWTIATYYLLVFLLHTSLPFSLYYTVLHVLFCSLINSISNLLCNGQLPGSPLNSTLYTKSFS</sequence>
<comment type="caution">
    <text evidence="2">The sequence shown here is derived from an EMBL/GenBank/DDBJ whole genome shotgun (WGS) entry which is preliminary data.</text>
</comment>
<evidence type="ECO:0000256" key="1">
    <source>
        <dbReference type="SAM" id="Phobius"/>
    </source>
</evidence>
<evidence type="ECO:0000313" key="2">
    <source>
        <dbReference type="EMBL" id="KAG8449368.1"/>
    </source>
</evidence>
<dbReference type="EMBL" id="JAACNH010000003">
    <property type="protein sequence ID" value="KAG8449368.1"/>
    <property type="molecule type" value="Genomic_DNA"/>
</dbReference>
<keyword evidence="3" id="KW-1185">Reference proteome</keyword>
<protein>
    <submittedName>
        <fullName evidence="2">Uncharacterized protein</fullName>
    </submittedName>
</protein>
<keyword evidence="1" id="KW-1133">Transmembrane helix</keyword>
<name>A0A8T2JZ75_9PIPI</name>
<accession>A0A8T2JZ75</accession>
<evidence type="ECO:0000313" key="3">
    <source>
        <dbReference type="Proteomes" id="UP000812440"/>
    </source>
</evidence>
<proteinExistence type="predicted"/>
<reference evidence="2" key="1">
    <citation type="thesis" date="2020" institute="ProQuest LLC" country="789 East Eisenhower Parkway, Ann Arbor, MI, USA">
        <title>Comparative Genomics and Chromosome Evolution.</title>
        <authorList>
            <person name="Mudd A.B."/>
        </authorList>
    </citation>
    <scope>NUCLEOTIDE SEQUENCE</scope>
    <source>
        <strain evidence="2">Female2</strain>
        <tissue evidence="2">Blood</tissue>
    </source>
</reference>